<dbReference type="InterPro" id="IPR041343">
    <property type="entry name" value="PRC2_HTH_1"/>
</dbReference>
<dbReference type="InterPro" id="IPR048358">
    <property type="entry name" value="EZH1/2_MCSS"/>
</dbReference>
<keyword evidence="1" id="KW-0805">Transcription regulation</keyword>
<dbReference type="GO" id="GO:0003682">
    <property type="term" value="F:chromatin binding"/>
    <property type="evidence" value="ECO:0007669"/>
    <property type="project" value="TreeGrafter"/>
</dbReference>
<feature type="domain" description="Polycomb repressive complex 2 subunit EZH1/EZH2 tri-helical" evidence="4">
    <location>
        <begin position="205"/>
        <end position="280"/>
    </location>
</feature>
<evidence type="ECO:0008006" key="8">
    <source>
        <dbReference type="Google" id="ProtNLM"/>
    </source>
</evidence>
<dbReference type="PANTHER" id="PTHR45747">
    <property type="entry name" value="HISTONE-LYSINE N-METHYLTRANSFERASE E(Z)"/>
    <property type="match status" value="1"/>
</dbReference>
<feature type="region of interest" description="Disordered" evidence="3">
    <location>
        <begin position="350"/>
        <end position="408"/>
    </location>
</feature>
<comment type="caution">
    <text evidence="6">The sequence shown here is derived from an EMBL/GenBank/DDBJ whole genome shotgun (WGS) entry which is preliminary data.</text>
</comment>
<accession>A0A922MH35</accession>
<feature type="compositionally biased region" description="Basic and acidic residues" evidence="3">
    <location>
        <begin position="350"/>
        <end position="369"/>
    </location>
</feature>
<dbReference type="Proteomes" id="UP000814243">
    <property type="component" value="Unassembled WGS sequence"/>
</dbReference>
<evidence type="ECO:0000256" key="1">
    <source>
        <dbReference type="ARBA" id="ARBA00023015"/>
    </source>
</evidence>
<evidence type="ECO:0000259" key="4">
    <source>
        <dbReference type="Pfam" id="PF18118"/>
    </source>
</evidence>
<sequence>MSKSKVSAEWKKRVKSEYMRLRQVKRFKRVDEVKVAWARNLRIMSESIEAQDSENNERARKPFWPPPAPVPNHESLMKRAEVTYTDASGVVTTQQVPIRIINSVNPIPTMYTWAPTQKNFMVEDETVLHNIPYMGDEVLDQDGTFIEELIKNYDGKVHDDQLFVDLVHALMAFQTKEEVAEERRDREARNSKEEKEKEKEKEAQSSKDKSEDRKDREARNSKEEKEKAKDKEKDKETKESEIAVLNDKQFPIFTIFQAISIQFPDKGTAQELREKYIELTSRSDPNALPPECTPNIDGPLAESVSREQTMHSFHTLFCRRCFKYDCFLHRLISICCSVCVQEVKRQEGMREKLAREKAAGEEDKGKTHAMDSPNDASSEDSNDSNRFQKGSNSNSSNSNWGNGQLKAPGDGSAEPAYNALGNYHHGFLLASWVFKLWNNLISNTFLPTFSFL</sequence>
<feature type="compositionally biased region" description="Low complexity" evidence="3">
    <location>
        <begin position="390"/>
        <end position="403"/>
    </location>
</feature>
<name>A0A922MH35_SPOEX</name>
<organism evidence="6 7">
    <name type="scientific">Spodoptera exigua</name>
    <name type="common">Beet armyworm</name>
    <name type="synonym">Noctua fulgens</name>
    <dbReference type="NCBI Taxonomy" id="7107"/>
    <lineage>
        <taxon>Eukaryota</taxon>
        <taxon>Metazoa</taxon>
        <taxon>Ecdysozoa</taxon>
        <taxon>Arthropoda</taxon>
        <taxon>Hexapoda</taxon>
        <taxon>Insecta</taxon>
        <taxon>Pterygota</taxon>
        <taxon>Neoptera</taxon>
        <taxon>Endopterygota</taxon>
        <taxon>Lepidoptera</taxon>
        <taxon>Glossata</taxon>
        <taxon>Ditrysia</taxon>
        <taxon>Noctuoidea</taxon>
        <taxon>Noctuidae</taxon>
        <taxon>Amphipyrinae</taxon>
        <taxon>Spodoptera</taxon>
    </lineage>
</organism>
<dbReference type="GO" id="GO:0035098">
    <property type="term" value="C:ESC/E(Z) complex"/>
    <property type="evidence" value="ECO:0007669"/>
    <property type="project" value="TreeGrafter"/>
</dbReference>
<keyword evidence="2" id="KW-0804">Transcription</keyword>
<dbReference type="GO" id="GO:0031507">
    <property type="term" value="P:heterochromatin formation"/>
    <property type="evidence" value="ECO:0007669"/>
    <property type="project" value="TreeGrafter"/>
</dbReference>
<evidence type="ECO:0000256" key="2">
    <source>
        <dbReference type="ARBA" id="ARBA00023163"/>
    </source>
</evidence>
<evidence type="ECO:0000313" key="6">
    <source>
        <dbReference type="EMBL" id="KAH9636792.1"/>
    </source>
</evidence>
<gene>
    <name evidence="6" type="ORF">HF086_009132</name>
</gene>
<evidence type="ECO:0000256" key="3">
    <source>
        <dbReference type="SAM" id="MobiDB-lite"/>
    </source>
</evidence>
<protein>
    <recommendedName>
        <fullName evidence="8">Polycomb repressive complex 2 subunit EZH1/EZH2 tri-helical domain-containing protein</fullName>
    </recommendedName>
</protein>
<dbReference type="AlphaFoldDB" id="A0A922MH35"/>
<feature type="region of interest" description="Disordered" evidence="3">
    <location>
        <begin position="50"/>
        <end position="70"/>
    </location>
</feature>
<dbReference type="Pfam" id="PF18118">
    <property type="entry name" value="PRC2_HTH_1"/>
    <property type="match status" value="1"/>
</dbReference>
<dbReference type="EMBL" id="JACEFF010000478">
    <property type="protein sequence ID" value="KAH9636792.1"/>
    <property type="molecule type" value="Genomic_DNA"/>
</dbReference>
<dbReference type="GO" id="GO:0046976">
    <property type="term" value="F:histone H3K27 methyltransferase activity"/>
    <property type="evidence" value="ECO:0007669"/>
    <property type="project" value="TreeGrafter"/>
</dbReference>
<evidence type="ECO:0000259" key="5">
    <source>
        <dbReference type="Pfam" id="PF21358"/>
    </source>
</evidence>
<dbReference type="Pfam" id="PF21358">
    <property type="entry name" value="Ezh2_MCSS"/>
    <property type="match status" value="1"/>
</dbReference>
<feature type="region of interest" description="Disordered" evidence="3">
    <location>
        <begin position="177"/>
        <end position="240"/>
    </location>
</feature>
<dbReference type="PANTHER" id="PTHR45747:SF4">
    <property type="entry name" value="HISTONE-LYSINE N-METHYLTRANSFERASE E(Z)"/>
    <property type="match status" value="1"/>
</dbReference>
<reference evidence="6" key="1">
    <citation type="journal article" date="2021" name="G3 (Bethesda)">
        <title>Genome and transcriptome analysis of the beet armyworm Spodoptera exigua reveals targets for pest control. .</title>
        <authorList>
            <person name="Simon S."/>
            <person name="Breeschoten T."/>
            <person name="Jansen H.J."/>
            <person name="Dirks R.P."/>
            <person name="Schranz M.E."/>
            <person name="Ros V.I.D."/>
        </authorList>
    </citation>
    <scope>NUCLEOTIDE SEQUENCE</scope>
    <source>
        <strain evidence="6">TB_SE_WUR_2020</strain>
    </source>
</reference>
<proteinExistence type="predicted"/>
<dbReference type="InterPro" id="IPR045318">
    <property type="entry name" value="EZH1/2-like"/>
</dbReference>
<feature type="domain" description="EZH1/2 MCSS" evidence="5">
    <location>
        <begin position="289"/>
        <end position="333"/>
    </location>
</feature>
<evidence type="ECO:0000313" key="7">
    <source>
        <dbReference type="Proteomes" id="UP000814243"/>
    </source>
</evidence>